<gene>
    <name evidence="1" type="ORF">V5R04_07295</name>
</gene>
<dbReference type="AlphaFoldDB" id="A0AAU7E101"/>
<dbReference type="EMBL" id="CP146203">
    <property type="protein sequence ID" value="XBH23008.1"/>
    <property type="molecule type" value="Genomic_DNA"/>
</dbReference>
<sequence>MIVGPGLGVGGCSPGVFAGLGCFAKAEAVATCGEPVRSGRTHPTRVVVDGGEPVCFVEFELLGAAKGTDPDDFTGFFINDWRAVWGVLMFLDSLHMREDREQGSRIEEAV</sequence>
<evidence type="ECO:0000313" key="1">
    <source>
        <dbReference type="EMBL" id="XBH23008.1"/>
    </source>
</evidence>
<reference evidence="1" key="1">
    <citation type="submission" date="2024-02" db="EMBL/GenBank/DDBJ databases">
        <title>Tomenella chthoni gen. nov. sp. nov., a member of the family Jonesiaceae isolated from bat guano.</title>
        <authorList>
            <person name="Miller S.L."/>
            <person name="King J."/>
            <person name="Sankaranarayanan K."/>
            <person name="Lawson P.A."/>
        </authorList>
    </citation>
    <scope>NUCLEOTIDE SEQUENCE</scope>
    <source>
        <strain evidence="1">BS-20</strain>
    </source>
</reference>
<name>A0AAU7E101_9MICO</name>
<accession>A0AAU7E101</accession>
<protein>
    <submittedName>
        <fullName evidence="1">Uncharacterized protein</fullName>
    </submittedName>
</protein>
<organism evidence="1">
    <name type="scientific">Jonesiaceae bacterium BS-20</name>
    <dbReference type="NCBI Taxonomy" id="3120821"/>
    <lineage>
        <taxon>Bacteria</taxon>
        <taxon>Bacillati</taxon>
        <taxon>Actinomycetota</taxon>
        <taxon>Actinomycetes</taxon>
        <taxon>Micrococcales</taxon>
        <taxon>Jonesiaceae</taxon>
    </lineage>
</organism>
<proteinExistence type="predicted"/>